<sequence length="158" mass="18780">MDLDPKCIFVQRERNLDVHHPVIKLVASLARNRGVTFTEIHNEEGKVQATLSEYLVRSKSEVIITNLLATNEMTSFKYETLLYAPDKTFYLPDFTVNVNGKTYYWEHVGMLHLPKYKQRWEEKQKWYDKHFPNQLLVTYESENLTIEAQRIIDEIKSR</sequence>
<reference evidence="1 2" key="1">
    <citation type="submission" date="2014-10" db="EMBL/GenBank/DDBJ databases">
        <title>Pedobacter Kyungheensis.</title>
        <authorList>
            <person name="Anderson B.M."/>
            <person name="Newman J.D."/>
        </authorList>
    </citation>
    <scope>NUCLEOTIDE SEQUENCE [LARGE SCALE GENOMIC DNA]</scope>
    <source>
        <strain evidence="1 2">KACC 16221</strain>
    </source>
</reference>
<accession>A0A0C1D323</accession>
<comment type="caution">
    <text evidence="1">The sequence shown here is derived from an EMBL/GenBank/DDBJ whole genome shotgun (WGS) entry which is preliminary data.</text>
</comment>
<evidence type="ECO:0000313" key="2">
    <source>
        <dbReference type="Proteomes" id="UP000031246"/>
    </source>
</evidence>
<dbReference type="RefSeq" id="WP_039483506.1">
    <property type="nucleotide sequence ID" value="NZ_JSYN01000055.1"/>
</dbReference>
<keyword evidence="2" id="KW-1185">Reference proteome</keyword>
<dbReference type="AlphaFoldDB" id="A0A0C1D323"/>
<evidence type="ECO:0000313" key="1">
    <source>
        <dbReference type="EMBL" id="KIA88185.1"/>
    </source>
</evidence>
<proteinExistence type="predicted"/>
<name>A0A0C1D323_9SPHI</name>
<dbReference type="Proteomes" id="UP000031246">
    <property type="component" value="Unassembled WGS sequence"/>
</dbReference>
<protein>
    <submittedName>
        <fullName evidence="1">Uncharacterized protein</fullName>
    </submittedName>
</protein>
<dbReference type="OrthoDB" id="9803432at2"/>
<organism evidence="1 2">
    <name type="scientific">Pedobacter kyungheensis</name>
    <dbReference type="NCBI Taxonomy" id="1069985"/>
    <lineage>
        <taxon>Bacteria</taxon>
        <taxon>Pseudomonadati</taxon>
        <taxon>Bacteroidota</taxon>
        <taxon>Sphingobacteriia</taxon>
        <taxon>Sphingobacteriales</taxon>
        <taxon>Sphingobacteriaceae</taxon>
        <taxon>Pedobacter</taxon>
    </lineage>
</organism>
<gene>
    <name evidence="1" type="ORF">OC25_26440</name>
</gene>
<dbReference type="EMBL" id="JSYN01000055">
    <property type="protein sequence ID" value="KIA88185.1"/>
    <property type="molecule type" value="Genomic_DNA"/>
</dbReference>